<feature type="compositionally biased region" description="Low complexity" evidence="1">
    <location>
        <begin position="8"/>
        <end position="33"/>
    </location>
</feature>
<feature type="compositionally biased region" description="Polar residues" evidence="1">
    <location>
        <begin position="270"/>
        <end position="284"/>
    </location>
</feature>
<feature type="region of interest" description="Disordered" evidence="1">
    <location>
        <begin position="395"/>
        <end position="425"/>
    </location>
</feature>
<dbReference type="RefSeq" id="XP_006690910.1">
    <property type="nucleotide sequence ID" value="XM_006690847.1"/>
</dbReference>
<dbReference type="GeneID" id="18254403"/>
<organism evidence="3">
    <name type="scientific">Chaetomium thermophilum (strain DSM 1495 / CBS 144.50 / IMI 039719)</name>
    <name type="common">Thermochaetoides thermophila</name>
    <dbReference type="NCBI Taxonomy" id="759272"/>
    <lineage>
        <taxon>Eukaryota</taxon>
        <taxon>Fungi</taxon>
        <taxon>Dikarya</taxon>
        <taxon>Ascomycota</taxon>
        <taxon>Pezizomycotina</taxon>
        <taxon>Sordariomycetes</taxon>
        <taxon>Sordariomycetidae</taxon>
        <taxon>Sordariales</taxon>
        <taxon>Chaetomiaceae</taxon>
        <taxon>Thermochaetoides</taxon>
    </lineage>
</organism>
<dbReference type="Gene3D" id="3.80.10.10">
    <property type="entry name" value="Ribonuclease Inhibitor"/>
    <property type="match status" value="1"/>
</dbReference>
<feature type="region of interest" description="Disordered" evidence="1">
    <location>
        <begin position="903"/>
        <end position="932"/>
    </location>
</feature>
<evidence type="ECO:0000313" key="3">
    <source>
        <dbReference type="Proteomes" id="UP000008066"/>
    </source>
</evidence>
<feature type="compositionally biased region" description="Pro residues" evidence="1">
    <location>
        <begin position="311"/>
        <end position="330"/>
    </location>
</feature>
<dbReference type="AlphaFoldDB" id="G0RZP0"/>
<feature type="compositionally biased region" description="Polar residues" evidence="1">
    <location>
        <begin position="912"/>
        <end position="926"/>
    </location>
</feature>
<feature type="region of interest" description="Disordered" evidence="1">
    <location>
        <begin position="105"/>
        <end position="138"/>
    </location>
</feature>
<feature type="compositionally biased region" description="Low complexity" evidence="1">
    <location>
        <begin position="285"/>
        <end position="310"/>
    </location>
</feature>
<feature type="compositionally biased region" description="Low complexity" evidence="1">
    <location>
        <begin position="188"/>
        <end position="204"/>
    </location>
</feature>
<dbReference type="Proteomes" id="UP000008066">
    <property type="component" value="Unassembled WGS sequence"/>
</dbReference>
<dbReference type="InterPro" id="IPR032675">
    <property type="entry name" value="LRR_dom_sf"/>
</dbReference>
<sequence>MNTSSIRSTSSEDANTTSTAATAAPRSRPWPLSRSRRNSESSLHSLQSFKDFVVGSITRRRNSISSVDSKSFSVLRANLSQVAHPVPNDDVDADIIDNKIGQRRPSVLRKKPPPSVVRRMSAPVSPATTSSASVPEAAGPGLPEGMFFRSGSCRNRKTATDVVNANGNLDNDNKNAVENASENASAVANGNANMNGSVKKATAPPKRPKTRALPLGCKAASDAAFPPQSQSNKGIIKGKENKQPPPAFYNRQYRHNFSASPSGAQKWYTLGNNSSNSTENDTPQPLSSNSPRSRTSSASSGGSLGLASQPQPTPAPTPTLTPTTSSPPPTRSVDKPTNTPKTVKTFLRPPKSKLDVIPLAMYPPEKNGSSGIRTQRVSAPVGSRSMDEMPVIHRPTAFTDSPSPIPPPGYNRPRRLSNSSSTSTTCSFVSSAQESVDSRIRSASISSSQTSIDSWPSSPTIGVNGRPVSSPAGWPCGPAGAGSGGPWQRPTLLKSYRRRAQGELFAALPSEVLDMILEQLRRSHLKIGSSSCHTCWMRDCCAIAVSARKFLKHAREALYRDIVLVGQDGPALKKRTKASFGARLVLLRRTLRANPDIAVLVKSLKPPARPAHVGVTEYNDLVASVVMACPNFERLVGYYPTYDHTWQRLFHALSTRSNLRDMYWLLEPQQAQRQPTTRINGQNGHHDQEGMTREQAQWFLSYHLNWKQLTTLVVHCQPGASLSPANLLECTIRSLPSLQNLYLSKLPSSSFNDIHLLSLPPLKKLSINQCPGVTTAGLSSLASRPSMSCLQSLTLIHMDVDSLPVIARIFSYLRSLETFTLVQAFPPQMPPDDFMMLFPYLASPSLRKLHWDIPFLPDTATPADVILARSIGAGGFPALRSLCAPNDPDGLFQSLCAPRERIDYPTDRFRPSTANGTGTGSRSSSPWLGHRRNTSSFSSVNSLSMGPGSSFFSGGTPPASPLWPSTNAPSSPRRPGTASGAPLPSPACAAARDGNISNLQQARLAAQARLEAAQRIPRYFVNVMDENGKVVEKHGVGAFLGTVESKIRYILTPEPETGATDESGGLVCVEDLLGCDTGELMCGMGDGNAKKGVKGEKEKEGNGGKEGCTGKWNAFLGVVTDKKDRERWWHQERVRWRGVVLS</sequence>
<feature type="region of interest" description="Disordered" evidence="1">
    <location>
        <begin position="948"/>
        <end position="986"/>
    </location>
</feature>
<dbReference type="SUPFAM" id="SSF52047">
    <property type="entry name" value="RNI-like"/>
    <property type="match status" value="1"/>
</dbReference>
<accession>G0RZP0</accession>
<keyword evidence="3" id="KW-1185">Reference proteome</keyword>
<evidence type="ECO:0000256" key="1">
    <source>
        <dbReference type="SAM" id="MobiDB-lite"/>
    </source>
</evidence>
<proteinExistence type="predicted"/>
<protein>
    <submittedName>
        <fullName evidence="2">Uncharacterized protein</fullName>
    </submittedName>
</protein>
<feature type="compositionally biased region" description="Low complexity" evidence="1">
    <location>
        <begin position="948"/>
        <end position="957"/>
    </location>
</feature>
<dbReference type="eggNOG" id="ENOG502SN6Z">
    <property type="taxonomic scope" value="Eukaryota"/>
</dbReference>
<name>G0RZP0_CHATD</name>
<reference evidence="2 3" key="1">
    <citation type="journal article" date="2011" name="Cell">
        <title>Insight into structure and assembly of the nuclear pore complex by utilizing the genome of a eukaryotic thermophile.</title>
        <authorList>
            <person name="Amlacher S."/>
            <person name="Sarges P."/>
            <person name="Flemming D."/>
            <person name="van Noort V."/>
            <person name="Kunze R."/>
            <person name="Devos D.P."/>
            <person name="Arumugam M."/>
            <person name="Bork P."/>
            <person name="Hurt E."/>
        </authorList>
    </citation>
    <scope>NUCLEOTIDE SEQUENCE [LARGE SCALE GENOMIC DNA]</scope>
    <source>
        <strain evidence="3">DSM 1495 / CBS 144.50 / IMI 039719</strain>
    </source>
</reference>
<gene>
    <name evidence="2" type="ORF">CTHT_0003650</name>
</gene>
<dbReference type="HOGENOM" id="CLU_008827_1_0_1"/>
<dbReference type="OrthoDB" id="3210378at2759"/>
<dbReference type="EMBL" id="GL988032">
    <property type="protein sequence ID" value="EGS23668.1"/>
    <property type="molecule type" value="Genomic_DNA"/>
</dbReference>
<feature type="region of interest" description="Disordered" evidence="1">
    <location>
        <begin position="1"/>
        <end position="45"/>
    </location>
</feature>
<dbReference type="KEGG" id="cthr:CTHT_0003650"/>
<evidence type="ECO:0000313" key="2">
    <source>
        <dbReference type="EMBL" id="EGS23668.1"/>
    </source>
</evidence>
<feature type="region of interest" description="Disordered" evidence="1">
    <location>
        <begin position="188"/>
        <end position="350"/>
    </location>
</feature>
<feature type="compositionally biased region" description="Low complexity" evidence="1">
    <location>
        <begin position="121"/>
        <end position="138"/>
    </location>
</feature>